<keyword evidence="4" id="KW-1185">Reference proteome</keyword>
<evidence type="ECO:0000256" key="1">
    <source>
        <dbReference type="SAM" id="MobiDB-lite"/>
    </source>
</evidence>
<sequence>MDPDGAGTLREGASGPEVTELQQRLLRIPDVYRDGSTSGRYDPTLTAAVARFQLWYGIRGDETGVYGNDTRAALESRTPAGTT</sequence>
<reference evidence="3 4" key="1">
    <citation type="journal article" date="2019" name="Int. J. Syst. Evol. Microbiol.">
        <title>The Global Catalogue of Microorganisms (GCM) 10K type strain sequencing project: providing services to taxonomists for standard genome sequencing and annotation.</title>
        <authorList>
            <consortium name="The Broad Institute Genomics Platform"/>
            <consortium name="The Broad Institute Genome Sequencing Center for Infectious Disease"/>
            <person name="Wu L."/>
            <person name="Ma J."/>
        </authorList>
    </citation>
    <scope>NUCLEOTIDE SEQUENCE [LARGE SCALE GENOMIC DNA]</scope>
    <source>
        <strain evidence="3 4">JCM 3053</strain>
    </source>
</reference>
<dbReference type="SUPFAM" id="SSF47090">
    <property type="entry name" value="PGBD-like"/>
    <property type="match status" value="1"/>
</dbReference>
<comment type="caution">
    <text evidence="3">The sequence shown here is derived from an EMBL/GenBank/DDBJ whole genome shotgun (WGS) entry which is preliminary data.</text>
</comment>
<proteinExistence type="predicted"/>
<organism evidence="3 4">
    <name type="scientific">Streptomyces indiaensis</name>
    <dbReference type="NCBI Taxonomy" id="284033"/>
    <lineage>
        <taxon>Bacteria</taxon>
        <taxon>Bacillati</taxon>
        <taxon>Actinomycetota</taxon>
        <taxon>Actinomycetes</taxon>
        <taxon>Kitasatosporales</taxon>
        <taxon>Streptomycetaceae</taxon>
        <taxon>Streptomyces</taxon>
    </lineage>
</organism>
<dbReference type="Pfam" id="PF01471">
    <property type="entry name" value="PG_binding_1"/>
    <property type="match status" value="1"/>
</dbReference>
<protein>
    <recommendedName>
        <fullName evidence="2">Peptidoglycan binding-like domain-containing protein</fullName>
    </recommendedName>
</protein>
<gene>
    <name evidence="3" type="ORF">GCM10010104_56250</name>
</gene>
<feature type="domain" description="Peptidoglycan binding-like" evidence="2">
    <location>
        <begin position="14"/>
        <end position="74"/>
    </location>
</feature>
<dbReference type="Proteomes" id="UP001501474">
    <property type="component" value="Unassembled WGS sequence"/>
</dbReference>
<accession>A0ABN3E9L1</accession>
<feature type="region of interest" description="Disordered" evidence="1">
    <location>
        <begin position="1"/>
        <end position="20"/>
    </location>
</feature>
<evidence type="ECO:0000259" key="2">
    <source>
        <dbReference type="Pfam" id="PF01471"/>
    </source>
</evidence>
<dbReference type="InterPro" id="IPR002477">
    <property type="entry name" value="Peptidoglycan-bd-like"/>
</dbReference>
<dbReference type="EMBL" id="BAAART010000152">
    <property type="protein sequence ID" value="GAA2252170.1"/>
    <property type="molecule type" value="Genomic_DNA"/>
</dbReference>
<evidence type="ECO:0000313" key="3">
    <source>
        <dbReference type="EMBL" id="GAA2252170.1"/>
    </source>
</evidence>
<dbReference type="InterPro" id="IPR036365">
    <property type="entry name" value="PGBD-like_sf"/>
</dbReference>
<dbReference type="InterPro" id="IPR036366">
    <property type="entry name" value="PGBDSf"/>
</dbReference>
<evidence type="ECO:0000313" key="4">
    <source>
        <dbReference type="Proteomes" id="UP001501474"/>
    </source>
</evidence>
<name>A0ABN3E9L1_9ACTN</name>
<dbReference type="Gene3D" id="1.10.101.10">
    <property type="entry name" value="PGBD-like superfamily/PGBD"/>
    <property type="match status" value="1"/>
</dbReference>